<protein>
    <submittedName>
        <fullName evidence="1">Uncharacterized protein</fullName>
    </submittedName>
</protein>
<organism evidence="1 2">
    <name type="scientific">Bimuria novae-zelandiae CBS 107.79</name>
    <dbReference type="NCBI Taxonomy" id="1447943"/>
    <lineage>
        <taxon>Eukaryota</taxon>
        <taxon>Fungi</taxon>
        <taxon>Dikarya</taxon>
        <taxon>Ascomycota</taxon>
        <taxon>Pezizomycotina</taxon>
        <taxon>Dothideomycetes</taxon>
        <taxon>Pleosporomycetidae</taxon>
        <taxon>Pleosporales</taxon>
        <taxon>Massarineae</taxon>
        <taxon>Didymosphaeriaceae</taxon>
        <taxon>Bimuria</taxon>
    </lineage>
</organism>
<dbReference type="EMBL" id="ML976700">
    <property type="protein sequence ID" value="KAF1970576.1"/>
    <property type="molecule type" value="Genomic_DNA"/>
</dbReference>
<accession>A0A6A5V6E7</accession>
<reference evidence="1" key="1">
    <citation type="journal article" date="2020" name="Stud. Mycol.">
        <title>101 Dothideomycetes genomes: a test case for predicting lifestyles and emergence of pathogens.</title>
        <authorList>
            <person name="Haridas S."/>
            <person name="Albert R."/>
            <person name="Binder M."/>
            <person name="Bloem J."/>
            <person name="Labutti K."/>
            <person name="Salamov A."/>
            <person name="Andreopoulos B."/>
            <person name="Baker S."/>
            <person name="Barry K."/>
            <person name="Bills G."/>
            <person name="Bluhm B."/>
            <person name="Cannon C."/>
            <person name="Castanera R."/>
            <person name="Culley D."/>
            <person name="Daum C."/>
            <person name="Ezra D."/>
            <person name="Gonzalez J."/>
            <person name="Henrissat B."/>
            <person name="Kuo A."/>
            <person name="Liang C."/>
            <person name="Lipzen A."/>
            <person name="Lutzoni F."/>
            <person name="Magnuson J."/>
            <person name="Mondo S."/>
            <person name="Nolan M."/>
            <person name="Ohm R."/>
            <person name="Pangilinan J."/>
            <person name="Park H.-J."/>
            <person name="Ramirez L."/>
            <person name="Alfaro M."/>
            <person name="Sun H."/>
            <person name="Tritt A."/>
            <person name="Yoshinaga Y."/>
            <person name="Zwiers L.-H."/>
            <person name="Turgeon B."/>
            <person name="Goodwin S."/>
            <person name="Spatafora J."/>
            <person name="Crous P."/>
            <person name="Grigoriev I."/>
        </authorList>
    </citation>
    <scope>NUCLEOTIDE SEQUENCE</scope>
    <source>
        <strain evidence="1">CBS 107.79</strain>
    </source>
</reference>
<dbReference type="AlphaFoldDB" id="A0A6A5V6E7"/>
<proteinExistence type="predicted"/>
<name>A0A6A5V6E7_9PLEO</name>
<evidence type="ECO:0000313" key="1">
    <source>
        <dbReference type="EMBL" id="KAF1970576.1"/>
    </source>
</evidence>
<evidence type="ECO:0000313" key="2">
    <source>
        <dbReference type="Proteomes" id="UP000800036"/>
    </source>
</evidence>
<sequence length="59" mass="6673">MCNLRVKMDNYPQCGHIYEVPGSAFNEDCPLAGTEGHKRNRLAWQSSNKPGRCPNCVYD</sequence>
<gene>
    <name evidence="1" type="ORF">BU23DRAFT_210796</name>
</gene>
<dbReference type="Proteomes" id="UP000800036">
    <property type="component" value="Unassembled WGS sequence"/>
</dbReference>
<keyword evidence="2" id="KW-1185">Reference proteome</keyword>